<evidence type="ECO:0000313" key="2">
    <source>
        <dbReference type="Proteomes" id="UP000308886"/>
    </source>
</evidence>
<reference evidence="1" key="1">
    <citation type="submission" date="2019-04" db="EMBL/GenBank/DDBJ databases">
        <title>Microbes associate with the intestines of laboratory mice.</title>
        <authorList>
            <person name="Navarre W."/>
            <person name="Wong E."/>
            <person name="Huang K."/>
            <person name="Tropini C."/>
            <person name="Ng K."/>
            <person name="Yu B."/>
        </authorList>
    </citation>
    <scope>NUCLEOTIDE SEQUENCE</scope>
    <source>
        <strain evidence="1">NM73_A23</strain>
    </source>
</reference>
<organism evidence="1 2">
    <name type="scientific">Palleniella muris</name>
    <dbReference type="NCBI Taxonomy" id="3038145"/>
    <lineage>
        <taxon>Bacteria</taxon>
        <taxon>Pseudomonadati</taxon>
        <taxon>Bacteroidota</taxon>
        <taxon>Bacteroidia</taxon>
        <taxon>Bacteroidales</taxon>
        <taxon>Prevotellaceae</taxon>
        <taxon>Palleniella</taxon>
    </lineage>
</organism>
<dbReference type="Proteomes" id="UP000308886">
    <property type="component" value="Unassembled WGS sequence"/>
</dbReference>
<protein>
    <submittedName>
        <fullName evidence="1">4Fe-4S dicluster domain-containing protein</fullName>
    </submittedName>
</protein>
<accession>A0AC61QNG3</accession>
<proteinExistence type="predicted"/>
<evidence type="ECO:0000313" key="1">
    <source>
        <dbReference type="EMBL" id="TGX81158.1"/>
    </source>
</evidence>
<keyword evidence="2" id="KW-1185">Reference proteome</keyword>
<dbReference type="EMBL" id="SRZC01000019">
    <property type="protein sequence ID" value="TGX81158.1"/>
    <property type="molecule type" value="Genomic_DNA"/>
</dbReference>
<name>A0AC61QNG3_9BACT</name>
<gene>
    <name evidence="1" type="ORF">E5358_11090</name>
</gene>
<sequence length="253" mass="26360">MKIYEICFSPTGGTAKVSHILAGGLGSEPIFIDLSDNAAMANGVTLADDGLAVIAVPSYSGRVPATAAERIACIKANGAKAIIVAVYGNRAYEDTLVELQDVAENAGFTVVGAVAAIAEHSIARRYAAGRPDAEDTSCLKEMAGRIKAKLEKGDMSVPAIPGNRPYREVGGKKIVPSAAGKCTNCGLCAAKCPVGAISKDNAKEVDKDACISCMRCVAVCPHNARSINCVLLSAVNLMLRKPCAVRKECELYI</sequence>
<comment type="caution">
    <text evidence="1">The sequence shown here is derived from an EMBL/GenBank/DDBJ whole genome shotgun (WGS) entry which is preliminary data.</text>
</comment>